<dbReference type="Gene3D" id="3.30.70.1230">
    <property type="entry name" value="Nucleotide cyclase"/>
    <property type="match status" value="1"/>
</dbReference>
<dbReference type="Pfam" id="PF00211">
    <property type="entry name" value="Guanylate_cyc"/>
    <property type="match status" value="1"/>
</dbReference>
<dbReference type="SMART" id="SM00044">
    <property type="entry name" value="CYCc"/>
    <property type="match status" value="1"/>
</dbReference>
<evidence type="ECO:0000313" key="5">
    <source>
        <dbReference type="Proteomes" id="UP001440612"/>
    </source>
</evidence>
<feature type="domain" description="Guanylate cyclase" evidence="3">
    <location>
        <begin position="15"/>
        <end position="146"/>
    </location>
</feature>
<keyword evidence="1" id="KW-0547">Nucleotide-binding</keyword>
<dbReference type="Proteomes" id="UP001440612">
    <property type="component" value="Chromosome"/>
</dbReference>
<proteinExistence type="predicted"/>
<dbReference type="SUPFAM" id="SSF55073">
    <property type="entry name" value="Nucleotide cyclase"/>
    <property type="match status" value="1"/>
</dbReference>
<dbReference type="InterPro" id="IPR029787">
    <property type="entry name" value="Nucleotide_cyclase"/>
</dbReference>
<sequence length="1054" mass="116084">MSDPLVGQGQRRQVSVLFADMVGYTAMVADLGEEQALHFVRMVYETLVQAVEAHGGTARDFAGDSIMALFGIPEPLEEPALHACRAAMAIHAAFESSADDIEARFGVRPAMRVGISSGTVVMATVQSNDGPTTAVGNTVNLASRIEQLAPAGGTLLCDTTRRLVEWVTDISPFGARQIKGLESPEDLWSLQSVRDRSTRFDASLAQGLSDYVGRQTELDLMCDALARSAYGVSVLDIVAEPGLGKTRLVFEFMQHALADDPLVLSGYCFADGQQTPFLPILEITRKMFGIVDADDPDEVKRKLISGLHACDCHSDVHLAILLNLLGLKPPAGVLDGLDSVLIGLRTRELLPQLLAAKCALQPVILLLEDCHWIDTASEELLHNLIQQDDFKNLLIIQTRRPEYAPPWLGDPLAKTIALRPLGSTDIAHLAQNRLGVENLPEALATQLNERAGGNPLFGEEILSFLLDEGSLRISDGEVEFDAQQSARDLPVTMRSLLTARLERLTPEDQKLLQTASVIGRRFNPGLVSELLNKPEGIDATLARLQEQDVVYREQNSSDYIFKHVLLRDSVYQNLVSADRVALHLAVADALEVRNSNRLQETAETLAFHYGQTDRSDKAFRYIVMAGDKSLGVYSLDEANQYFASALTLYQDNPDCAPKEQFAAFLASYALCANISLRVNQIIELAETVRPVLAQVGDSPDHALFLHHYVSCLICNAKYRQAYWVQQELTEMAKRLGDPTSLVYAMVNELSVSIYFSPITNEEFAAKTQQIETHLERLQDAYIQNYFLATLGWNELTRGRVAKAHAASDRMIAASKSNDDPRSLGYGTAMKALIAMVTDDHDLAFREAQTARKVSKVPFETAIADAARLAAMVPLQKPGAIEMIDQHINTCDDKGWALFTFGPATMLGVAYAMSGHIAEGLRQIEGAVQKRTDEGSQISADWARLFLCELYLAILTGEGGGSLAVLIRNLRSILKVRLFGEKRLTRMIEEIRLNPQYDDQGHFIARCDMIMGLLYKAKKKKQLARTHLSKARVVVETAGQSPMLTRINRALAELA</sequence>
<dbReference type="PANTHER" id="PTHR16305">
    <property type="entry name" value="TESTICULAR SOLUBLE ADENYLYL CYCLASE"/>
    <property type="match status" value="1"/>
</dbReference>
<keyword evidence="5" id="KW-1185">Reference proteome</keyword>
<dbReference type="Pfam" id="PF13191">
    <property type="entry name" value="AAA_16"/>
    <property type="match status" value="1"/>
</dbReference>
<dbReference type="RefSeq" id="WP_341367676.1">
    <property type="nucleotide sequence ID" value="NZ_CP150951.2"/>
</dbReference>
<dbReference type="CDD" id="cd07302">
    <property type="entry name" value="CHD"/>
    <property type="match status" value="1"/>
</dbReference>
<dbReference type="EMBL" id="CP150951">
    <property type="protein sequence ID" value="WZC49566.1"/>
    <property type="molecule type" value="Genomic_DNA"/>
</dbReference>
<gene>
    <name evidence="4" type="ORF">AABB29_02620</name>
</gene>
<accession>A0ABZ2V5T2</accession>
<dbReference type="InterPro" id="IPR001054">
    <property type="entry name" value="A/G_cyclase"/>
</dbReference>
<dbReference type="PROSITE" id="PS50125">
    <property type="entry name" value="GUANYLATE_CYCLASE_2"/>
    <property type="match status" value="1"/>
</dbReference>
<dbReference type="InterPro" id="IPR041664">
    <property type="entry name" value="AAA_16"/>
</dbReference>
<evidence type="ECO:0000259" key="3">
    <source>
        <dbReference type="PROSITE" id="PS50125"/>
    </source>
</evidence>
<evidence type="ECO:0000256" key="1">
    <source>
        <dbReference type="ARBA" id="ARBA00022741"/>
    </source>
</evidence>
<keyword evidence="2" id="KW-0067">ATP-binding</keyword>
<dbReference type="SUPFAM" id="SSF52540">
    <property type="entry name" value="P-loop containing nucleoside triphosphate hydrolases"/>
    <property type="match status" value="1"/>
</dbReference>
<dbReference type="Gene3D" id="1.25.40.10">
    <property type="entry name" value="Tetratricopeptide repeat domain"/>
    <property type="match status" value="1"/>
</dbReference>
<organism evidence="4 5">
    <name type="scientific">Yoonia phaeophyticola</name>
    <dbReference type="NCBI Taxonomy" id="3137369"/>
    <lineage>
        <taxon>Bacteria</taxon>
        <taxon>Pseudomonadati</taxon>
        <taxon>Pseudomonadota</taxon>
        <taxon>Alphaproteobacteria</taxon>
        <taxon>Rhodobacterales</taxon>
        <taxon>Paracoccaceae</taxon>
        <taxon>Yoonia</taxon>
    </lineage>
</organism>
<evidence type="ECO:0000313" key="4">
    <source>
        <dbReference type="EMBL" id="WZC49566.1"/>
    </source>
</evidence>
<evidence type="ECO:0000256" key="2">
    <source>
        <dbReference type="ARBA" id="ARBA00022840"/>
    </source>
</evidence>
<protein>
    <submittedName>
        <fullName evidence="4">AAA family ATPase</fullName>
    </submittedName>
</protein>
<dbReference type="PANTHER" id="PTHR16305:SF28">
    <property type="entry name" value="GUANYLATE CYCLASE DOMAIN-CONTAINING PROTEIN"/>
    <property type="match status" value="1"/>
</dbReference>
<dbReference type="InterPro" id="IPR011990">
    <property type="entry name" value="TPR-like_helical_dom_sf"/>
</dbReference>
<dbReference type="InterPro" id="IPR027417">
    <property type="entry name" value="P-loop_NTPase"/>
</dbReference>
<name>A0ABZ2V5T2_9RHOB</name>
<reference evidence="5" key="1">
    <citation type="submission" date="2024-04" db="EMBL/GenBank/DDBJ databases">
        <title>Phylogenomic analyses of a clade within the roseobacter group suggest taxonomic reassignments of species of the genera Aestuariivita, Citreicella, Loktanella, Nautella, Pelagibaca, Ruegeria, Thalassobius, Thiobacimonas and Tropicibacter, and the proposal o.</title>
        <authorList>
            <person name="Jeon C.O."/>
        </authorList>
    </citation>
    <scope>NUCLEOTIDE SEQUENCE [LARGE SCALE GENOMIC DNA]</scope>
    <source>
        <strain evidence="5">BS5-3</strain>
    </source>
</reference>